<dbReference type="AlphaFoldDB" id="A0A7M7KD86"/>
<dbReference type="OrthoDB" id="10050085at2759"/>
<dbReference type="GeneID" id="111252041"/>
<dbReference type="EnsemblMetazoa" id="XM_022809369">
    <property type="protein sequence ID" value="XP_022665104"/>
    <property type="gene ID" value="LOC111252041"/>
</dbReference>
<evidence type="ECO:0000313" key="6">
    <source>
        <dbReference type="Proteomes" id="UP000594260"/>
    </source>
</evidence>
<dbReference type="PANTHER" id="PTHR10867:SF17">
    <property type="entry name" value="NICOTINAMIDE N-METHYLTRANSFERASE"/>
    <property type="match status" value="1"/>
</dbReference>
<evidence type="ECO:0000256" key="3">
    <source>
        <dbReference type="ARBA" id="ARBA00022679"/>
    </source>
</evidence>
<name>A0A7M7KD86_VARDE</name>
<evidence type="ECO:0000256" key="1">
    <source>
        <dbReference type="ARBA" id="ARBA00007996"/>
    </source>
</evidence>
<organism evidence="5 6">
    <name type="scientific">Varroa destructor</name>
    <name type="common">Honeybee mite</name>
    <dbReference type="NCBI Taxonomy" id="109461"/>
    <lineage>
        <taxon>Eukaryota</taxon>
        <taxon>Metazoa</taxon>
        <taxon>Ecdysozoa</taxon>
        <taxon>Arthropoda</taxon>
        <taxon>Chelicerata</taxon>
        <taxon>Arachnida</taxon>
        <taxon>Acari</taxon>
        <taxon>Parasitiformes</taxon>
        <taxon>Mesostigmata</taxon>
        <taxon>Gamasina</taxon>
        <taxon>Dermanyssoidea</taxon>
        <taxon>Varroidae</taxon>
        <taxon>Varroa</taxon>
    </lineage>
</organism>
<dbReference type="RefSeq" id="XP_022665104.1">
    <property type="nucleotide sequence ID" value="XM_022809369.1"/>
</dbReference>
<dbReference type="KEGG" id="vde:111252041"/>
<dbReference type="InterPro" id="IPR000940">
    <property type="entry name" value="NNMT_TEMT_trans"/>
</dbReference>
<evidence type="ECO:0000256" key="4">
    <source>
        <dbReference type="ARBA" id="ARBA00022691"/>
    </source>
</evidence>
<comment type="similarity">
    <text evidence="1">Belongs to the class I-like SAM-binding methyltransferase superfamily. NNMT/PNMT/TEMT family.</text>
</comment>
<reference evidence="5" key="1">
    <citation type="submission" date="2021-01" db="UniProtKB">
        <authorList>
            <consortium name="EnsemblMetazoa"/>
        </authorList>
    </citation>
    <scope>IDENTIFICATION</scope>
</reference>
<evidence type="ECO:0000313" key="5">
    <source>
        <dbReference type="EnsemblMetazoa" id="XP_022665104"/>
    </source>
</evidence>
<dbReference type="Proteomes" id="UP000594260">
    <property type="component" value="Unplaced"/>
</dbReference>
<dbReference type="OMA" id="CCINAKE"/>
<dbReference type="GO" id="GO:0032259">
    <property type="term" value="P:methylation"/>
    <property type="evidence" value="ECO:0007669"/>
    <property type="project" value="UniProtKB-KW"/>
</dbReference>
<dbReference type="EnsemblMetazoa" id="XM_022809372">
    <property type="protein sequence ID" value="XP_022665107"/>
    <property type="gene ID" value="LOC111252041"/>
</dbReference>
<dbReference type="RefSeq" id="XP_022665108.1">
    <property type="nucleotide sequence ID" value="XM_022809373.1"/>
</dbReference>
<keyword evidence="2" id="KW-0489">Methyltransferase</keyword>
<proteinExistence type="inferred from homology"/>
<dbReference type="InParanoid" id="A0A7M7KD86"/>
<evidence type="ECO:0000256" key="2">
    <source>
        <dbReference type="ARBA" id="ARBA00022603"/>
    </source>
</evidence>
<protein>
    <submittedName>
        <fullName evidence="5">Uncharacterized protein</fullName>
    </submittedName>
</protein>
<dbReference type="GO" id="GO:0005829">
    <property type="term" value="C:cytosol"/>
    <property type="evidence" value="ECO:0007669"/>
    <property type="project" value="TreeGrafter"/>
</dbReference>
<dbReference type="InterPro" id="IPR029063">
    <property type="entry name" value="SAM-dependent_MTases_sf"/>
</dbReference>
<dbReference type="SUPFAM" id="SSF53335">
    <property type="entry name" value="S-adenosyl-L-methionine-dependent methyltransferases"/>
    <property type="match status" value="1"/>
</dbReference>
<keyword evidence="3" id="KW-0808">Transferase</keyword>
<dbReference type="PROSITE" id="PS51681">
    <property type="entry name" value="SAM_MT_NNMT_PNMT_TEMT"/>
    <property type="match status" value="1"/>
</dbReference>
<dbReference type="EnsemblMetazoa" id="XM_022809373">
    <property type="protein sequence ID" value="XP_022665108"/>
    <property type="gene ID" value="LOC111252041"/>
</dbReference>
<dbReference type="EnsemblMetazoa" id="XM_022809374">
    <property type="protein sequence ID" value="XP_022665109"/>
    <property type="gene ID" value="LOC111252041"/>
</dbReference>
<keyword evidence="6" id="KW-1185">Reference proteome</keyword>
<accession>A0A7M7KD86</accession>
<dbReference type="PANTHER" id="PTHR10867">
    <property type="entry name" value="NNMT/PNMT/TEMT FAMILY MEMBER"/>
    <property type="match status" value="1"/>
</dbReference>
<dbReference type="Pfam" id="PF01234">
    <property type="entry name" value="NNMT_PNMT_TEMT"/>
    <property type="match status" value="1"/>
</dbReference>
<keyword evidence="4" id="KW-0949">S-adenosyl-L-methionine</keyword>
<dbReference type="RefSeq" id="XP_022665107.1">
    <property type="nucleotide sequence ID" value="XM_022809372.1"/>
</dbReference>
<dbReference type="GO" id="GO:0008170">
    <property type="term" value="F:N-methyltransferase activity"/>
    <property type="evidence" value="ECO:0007669"/>
    <property type="project" value="TreeGrafter"/>
</dbReference>
<dbReference type="Gene3D" id="3.40.50.150">
    <property type="entry name" value="Vaccinia Virus protein VP39"/>
    <property type="match status" value="1"/>
</dbReference>
<sequence>MVRSASGKMVRFGESSSLERANSLKRQKQLKSHLATPVEPVEKFKVYVELRRRYREEFNAVLYQHMMREFGSVHRFFLECLHDFFNGHYSKVLQNEAKKYRYPDVEFFDHLKMLDLGCGPTAYASLSGSAFIHNIVMADFTHANLIEINKWRNDMADAFDINFLAQIVSSLENKSNMRDGGYEIIRRTKDSVSKTCRCDVTAPYILQESQNDARFDVVVSSTCLEAACLDVPTYENAIWKIAHQMLKPSGFFVQCGLTGTTGYTIGQTTFDCLPLTDDMVTRAMDNAGLRIHSFRHLRNQGHVYGDRFESAFCIVAQRVMPIPT</sequence>
<dbReference type="RefSeq" id="XP_022665109.1">
    <property type="nucleotide sequence ID" value="XM_022809374.1"/>
</dbReference>